<keyword evidence="9" id="KW-1185">Reference proteome</keyword>
<evidence type="ECO:0000259" key="7">
    <source>
        <dbReference type="SMART" id="SM00768"/>
    </source>
</evidence>
<feature type="non-terminal residue" evidence="8">
    <location>
        <position position="1"/>
    </location>
</feature>
<protein>
    <recommendedName>
        <fullName evidence="7">X8 domain-containing protein</fullName>
    </recommendedName>
</protein>
<evidence type="ECO:0000256" key="5">
    <source>
        <dbReference type="ARBA" id="ARBA00023295"/>
    </source>
</evidence>
<dbReference type="SMART" id="SM00768">
    <property type="entry name" value="X8"/>
    <property type="match status" value="1"/>
</dbReference>
<accession>A0AA38CGH1</accession>
<keyword evidence="2" id="KW-0732">Signal</keyword>
<dbReference type="Gene3D" id="1.20.58.1040">
    <property type="match status" value="1"/>
</dbReference>
<evidence type="ECO:0000313" key="9">
    <source>
        <dbReference type="Proteomes" id="UP000824469"/>
    </source>
</evidence>
<dbReference type="PANTHER" id="PTHR32227">
    <property type="entry name" value="GLUCAN ENDO-1,3-BETA-GLUCOSIDASE BG1-RELATED-RELATED"/>
    <property type="match status" value="1"/>
</dbReference>
<dbReference type="GO" id="GO:0004553">
    <property type="term" value="F:hydrolase activity, hydrolyzing O-glycosyl compounds"/>
    <property type="evidence" value="ECO:0007669"/>
    <property type="project" value="InterPro"/>
</dbReference>
<evidence type="ECO:0000256" key="3">
    <source>
        <dbReference type="ARBA" id="ARBA00022801"/>
    </source>
</evidence>
<dbReference type="GO" id="GO:0005975">
    <property type="term" value="P:carbohydrate metabolic process"/>
    <property type="evidence" value="ECO:0007669"/>
    <property type="project" value="InterPro"/>
</dbReference>
<gene>
    <name evidence="8" type="ORF">KI387_031459</name>
</gene>
<evidence type="ECO:0000256" key="6">
    <source>
        <dbReference type="RuleBase" id="RU004335"/>
    </source>
</evidence>
<dbReference type="InterPro" id="IPR000490">
    <property type="entry name" value="Glyco_hydro_17"/>
</dbReference>
<dbReference type="AlphaFoldDB" id="A0AA38CGH1"/>
<evidence type="ECO:0000256" key="1">
    <source>
        <dbReference type="ARBA" id="ARBA00008773"/>
    </source>
</evidence>
<dbReference type="SUPFAM" id="SSF51445">
    <property type="entry name" value="(Trans)glycosidases"/>
    <property type="match status" value="1"/>
</dbReference>
<feature type="domain" description="X8" evidence="7">
    <location>
        <begin position="160"/>
        <end position="242"/>
    </location>
</feature>
<comment type="similarity">
    <text evidence="1 6">Belongs to the glycosyl hydrolase 17 family.</text>
</comment>
<dbReference type="Pfam" id="PF00332">
    <property type="entry name" value="Glyco_hydro_17"/>
    <property type="match status" value="1"/>
</dbReference>
<dbReference type="InterPro" id="IPR044965">
    <property type="entry name" value="Glyco_hydro_17_plant"/>
</dbReference>
<keyword evidence="4" id="KW-1015">Disulfide bond</keyword>
<dbReference type="InterPro" id="IPR017853">
    <property type="entry name" value="GH"/>
</dbReference>
<dbReference type="Proteomes" id="UP000824469">
    <property type="component" value="Unassembled WGS sequence"/>
</dbReference>
<dbReference type="Pfam" id="PF07983">
    <property type="entry name" value="X8"/>
    <property type="match status" value="1"/>
</dbReference>
<comment type="caution">
    <text evidence="8">The sequence shown here is derived from an EMBL/GenBank/DDBJ whole genome shotgun (WGS) entry which is preliminary data.</text>
</comment>
<organism evidence="8 9">
    <name type="scientific">Taxus chinensis</name>
    <name type="common">Chinese yew</name>
    <name type="synonym">Taxus wallichiana var. chinensis</name>
    <dbReference type="NCBI Taxonomy" id="29808"/>
    <lineage>
        <taxon>Eukaryota</taxon>
        <taxon>Viridiplantae</taxon>
        <taxon>Streptophyta</taxon>
        <taxon>Embryophyta</taxon>
        <taxon>Tracheophyta</taxon>
        <taxon>Spermatophyta</taxon>
        <taxon>Pinopsida</taxon>
        <taxon>Pinidae</taxon>
        <taxon>Conifers II</taxon>
        <taxon>Cupressales</taxon>
        <taxon>Taxaceae</taxon>
        <taxon>Taxus</taxon>
    </lineage>
</organism>
<sequence length="264" mass="29109">IHKVPSEDIFGTFLSAIDREKMSKAISMDDAVQEVLKEQRPGMCKFSAMIRIGFGQSPIIIGEIGCPSDGAIVANISNEKRFNQGLVNHVLSNKGIPLRPGVPPMEVYLFGLLDEGQKSVMPTNFERHWGIYTFDGHRLDLGKRFKGLVNATNVPYLPLRWCVANSNCDLSSASNYAQLACSSVDCTRLLYGGSCNDIGEVGNVSYAFNNYYQQQNQTKGSFYFNGLGMINFLDPSIGDCRFLVGNTPQTWCSTYGSIPIWSTG</sequence>
<dbReference type="EMBL" id="JAHRHJ020000010">
    <property type="protein sequence ID" value="KAH9299777.1"/>
    <property type="molecule type" value="Genomic_DNA"/>
</dbReference>
<proteinExistence type="inferred from homology"/>
<reference evidence="8 9" key="1">
    <citation type="journal article" date="2021" name="Nat. Plants">
        <title>The Taxus genome provides insights into paclitaxel biosynthesis.</title>
        <authorList>
            <person name="Xiong X."/>
            <person name="Gou J."/>
            <person name="Liao Q."/>
            <person name="Li Y."/>
            <person name="Zhou Q."/>
            <person name="Bi G."/>
            <person name="Li C."/>
            <person name="Du R."/>
            <person name="Wang X."/>
            <person name="Sun T."/>
            <person name="Guo L."/>
            <person name="Liang H."/>
            <person name="Lu P."/>
            <person name="Wu Y."/>
            <person name="Zhang Z."/>
            <person name="Ro D.K."/>
            <person name="Shang Y."/>
            <person name="Huang S."/>
            <person name="Yan J."/>
        </authorList>
    </citation>
    <scope>NUCLEOTIDE SEQUENCE [LARGE SCALE GENOMIC DNA]</scope>
    <source>
        <strain evidence="8">Ta-2019</strain>
    </source>
</reference>
<dbReference type="Gene3D" id="3.20.20.80">
    <property type="entry name" value="Glycosidases"/>
    <property type="match status" value="1"/>
</dbReference>
<dbReference type="OMA" id="FSAMIRI"/>
<keyword evidence="5" id="KW-0326">Glycosidase</keyword>
<evidence type="ECO:0000256" key="4">
    <source>
        <dbReference type="ARBA" id="ARBA00023157"/>
    </source>
</evidence>
<keyword evidence="3" id="KW-0378">Hydrolase</keyword>
<name>A0AA38CGH1_TAXCH</name>
<evidence type="ECO:0000313" key="8">
    <source>
        <dbReference type="EMBL" id="KAH9299777.1"/>
    </source>
</evidence>
<evidence type="ECO:0000256" key="2">
    <source>
        <dbReference type="ARBA" id="ARBA00022729"/>
    </source>
</evidence>
<dbReference type="InterPro" id="IPR012946">
    <property type="entry name" value="X8"/>
</dbReference>